<dbReference type="AlphaFoldDB" id="H3NGQ4"/>
<name>H3NGQ4_9LACT</name>
<organism evidence="3 4">
    <name type="scientific">Facklamia languida CCUG 37842</name>
    <dbReference type="NCBI Taxonomy" id="883113"/>
    <lineage>
        <taxon>Bacteria</taxon>
        <taxon>Bacillati</taxon>
        <taxon>Bacillota</taxon>
        <taxon>Bacilli</taxon>
        <taxon>Lactobacillales</taxon>
        <taxon>Aerococcaceae</taxon>
        <taxon>Facklamia</taxon>
    </lineage>
</organism>
<feature type="region of interest" description="Disordered" evidence="1">
    <location>
        <begin position="162"/>
        <end position="188"/>
    </location>
</feature>
<keyword evidence="4" id="KW-1185">Reference proteome</keyword>
<evidence type="ECO:0000256" key="1">
    <source>
        <dbReference type="SAM" id="MobiDB-lite"/>
    </source>
</evidence>
<keyword evidence="2" id="KW-0472">Membrane</keyword>
<dbReference type="PATRIC" id="fig|883113.3.peg.44"/>
<keyword evidence="2" id="KW-1133">Transmembrane helix</keyword>
<protein>
    <recommendedName>
        <fullName evidence="5">DUF4115 domain-containing protein</fullName>
    </recommendedName>
</protein>
<dbReference type="Gene3D" id="1.10.260.40">
    <property type="entry name" value="lambda repressor-like DNA-binding domains"/>
    <property type="match status" value="1"/>
</dbReference>
<proteinExistence type="predicted"/>
<evidence type="ECO:0000313" key="3">
    <source>
        <dbReference type="EMBL" id="EHR38333.1"/>
    </source>
</evidence>
<dbReference type="InterPro" id="IPR010982">
    <property type="entry name" value="Lambda_DNA-bd_dom_sf"/>
</dbReference>
<dbReference type="GO" id="GO:0003677">
    <property type="term" value="F:DNA binding"/>
    <property type="evidence" value="ECO:0007669"/>
    <property type="project" value="InterPro"/>
</dbReference>
<dbReference type="Proteomes" id="UP000006190">
    <property type="component" value="Unassembled WGS sequence"/>
</dbReference>
<dbReference type="EMBL" id="AGEG01000001">
    <property type="protein sequence ID" value="EHR38333.1"/>
    <property type="molecule type" value="Genomic_DNA"/>
</dbReference>
<dbReference type="RefSeq" id="WP_006307893.1">
    <property type="nucleotide sequence ID" value="NZ_JH601133.1"/>
</dbReference>
<keyword evidence="2" id="KW-0812">Transmembrane</keyword>
<dbReference type="InterPro" id="IPR001387">
    <property type="entry name" value="Cro/C1-type_HTH"/>
</dbReference>
<dbReference type="InterPro" id="IPR050400">
    <property type="entry name" value="Bact_Cytoskel_RodZ"/>
</dbReference>
<dbReference type="HOGENOM" id="CLU_047530_0_1_9"/>
<dbReference type="PANTHER" id="PTHR34475:SF1">
    <property type="entry name" value="CYTOSKELETON PROTEIN RODZ"/>
    <property type="match status" value="1"/>
</dbReference>
<dbReference type="PANTHER" id="PTHR34475">
    <property type="match status" value="1"/>
</dbReference>
<evidence type="ECO:0008006" key="5">
    <source>
        <dbReference type="Google" id="ProtNLM"/>
    </source>
</evidence>
<dbReference type="OrthoDB" id="9797543at2"/>
<dbReference type="Pfam" id="PF13413">
    <property type="entry name" value="HTH_25"/>
    <property type="match status" value="1"/>
</dbReference>
<feature type="transmembrane region" description="Helical" evidence="2">
    <location>
        <begin position="113"/>
        <end position="137"/>
    </location>
</feature>
<dbReference type="STRING" id="883113.HMPREF9708_00043"/>
<sequence>MSELGTRLREARVNKGYTLNTLQQMTKIQKKYLQALEEGNYEEVPGNFYVRAFVKQYADMVGLDGDLLLREYADELEFLNAQDKRTQAPADQPLPSRVAMRHSGEGDNRLEMILSYIPLFILTVIILLIIVILAFAIRKANQGDVDSDNQPVTVATSIVESVEPSSLVEDSNQDESDQTEKTTTSQEMMEGMERVGDAMIRLVSEPGSLKTYELQEDPDQYTFALEADAFVWFGVYEDGVMVVDQAVNAGEKFEYTPSKQAQEIRLDMGYPQGGKYSVNGKTLQVDSAVPLSLKFVRTSGEDSQSTTKESLDLEETTTTGYQGPAVYAPESGN</sequence>
<evidence type="ECO:0000313" key="4">
    <source>
        <dbReference type="Proteomes" id="UP000006190"/>
    </source>
</evidence>
<evidence type="ECO:0000256" key="2">
    <source>
        <dbReference type="SAM" id="Phobius"/>
    </source>
</evidence>
<comment type="caution">
    <text evidence="3">The sequence shown here is derived from an EMBL/GenBank/DDBJ whole genome shotgun (WGS) entry which is preliminary data.</text>
</comment>
<dbReference type="eggNOG" id="COG1426">
    <property type="taxonomic scope" value="Bacteria"/>
</dbReference>
<reference evidence="3 4" key="1">
    <citation type="submission" date="2012-01" db="EMBL/GenBank/DDBJ databases">
        <title>The Genome Sequence of Facklamia languida CCUG 37842.</title>
        <authorList>
            <consortium name="The Broad Institute Genome Sequencing Platform"/>
            <person name="Earl A."/>
            <person name="Ward D."/>
            <person name="Feldgarden M."/>
            <person name="Gevers D."/>
            <person name="Huys G."/>
            <person name="Young S.K."/>
            <person name="Zeng Q."/>
            <person name="Gargeya S."/>
            <person name="Fitzgerald M."/>
            <person name="Haas B."/>
            <person name="Abouelleil A."/>
            <person name="Alvarado L."/>
            <person name="Arachchi H.M."/>
            <person name="Berlin A."/>
            <person name="Chapman S.B."/>
            <person name="Gearin G."/>
            <person name="Goldberg J."/>
            <person name="Griggs A."/>
            <person name="Gujja S."/>
            <person name="Hansen M."/>
            <person name="Heiman D."/>
            <person name="Howarth C."/>
            <person name="Larimer J."/>
            <person name="Lui A."/>
            <person name="MacDonald P.J.P."/>
            <person name="McCowen C."/>
            <person name="Montmayeur A."/>
            <person name="Murphy C."/>
            <person name="Neiman D."/>
            <person name="Pearson M."/>
            <person name="Priest M."/>
            <person name="Roberts A."/>
            <person name="Saif S."/>
            <person name="Shea T."/>
            <person name="Sisk P."/>
            <person name="Stolte C."/>
            <person name="Sykes S."/>
            <person name="Wortman J."/>
            <person name="Nusbaum C."/>
            <person name="Birren B."/>
        </authorList>
    </citation>
    <scope>NUCLEOTIDE SEQUENCE [LARGE SCALE GENOMIC DNA]</scope>
    <source>
        <strain evidence="3 4">CCUG 37842</strain>
    </source>
</reference>
<accession>H3NGQ4</accession>
<gene>
    <name evidence="3" type="ORF">HMPREF9708_00043</name>
</gene>
<feature type="region of interest" description="Disordered" evidence="1">
    <location>
        <begin position="298"/>
        <end position="333"/>
    </location>
</feature>
<dbReference type="CDD" id="cd00093">
    <property type="entry name" value="HTH_XRE"/>
    <property type="match status" value="1"/>
</dbReference>
<dbReference type="SUPFAM" id="SSF47413">
    <property type="entry name" value="lambda repressor-like DNA-binding domains"/>
    <property type="match status" value="1"/>
</dbReference>